<gene>
    <name evidence="1" type="ORF">FA95DRAFT_1298106</name>
</gene>
<protein>
    <submittedName>
        <fullName evidence="1">Uncharacterized protein</fullName>
    </submittedName>
</protein>
<dbReference type="EMBL" id="MU276603">
    <property type="protein sequence ID" value="KAI0038067.1"/>
    <property type="molecule type" value="Genomic_DNA"/>
</dbReference>
<proteinExistence type="predicted"/>
<sequence length="341" mass="38588">MAIIPLELQVLVVEWVYRHSQHRIDIDYNTLLACALVCRAWRPIAQHFLFRRVPRQKHVDESRPYISLLADILRACPHLAAHVRTIYLKLDPDPFDVPLLELCPHVAGVISGHAVDAYFMFRIRELAISQDIKYFSVIGVYEDVAGIWSMWPTLRAVDIVRFVSMEGPPVRLPSGVTSLSFPPAVMSRIFSTTHDLPALRDLELFGTEFPSDHLCASDLLPQLRTLVVHGPLPPAEVLEQLKQLESLVFNDLPVHNVSLPRTLRHVGYHCPSAPGPSTKDASFLVAALHGLDDIELVTVTRLNLLAKTQAVLREACRDMDVEFVTYQTSFHFSRPRCVDWI</sequence>
<comment type="caution">
    <text evidence="1">The sequence shown here is derived from an EMBL/GenBank/DDBJ whole genome shotgun (WGS) entry which is preliminary data.</text>
</comment>
<evidence type="ECO:0000313" key="1">
    <source>
        <dbReference type="EMBL" id="KAI0038067.1"/>
    </source>
</evidence>
<organism evidence="1 2">
    <name type="scientific">Auriscalpium vulgare</name>
    <dbReference type="NCBI Taxonomy" id="40419"/>
    <lineage>
        <taxon>Eukaryota</taxon>
        <taxon>Fungi</taxon>
        <taxon>Dikarya</taxon>
        <taxon>Basidiomycota</taxon>
        <taxon>Agaricomycotina</taxon>
        <taxon>Agaricomycetes</taxon>
        <taxon>Russulales</taxon>
        <taxon>Auriscalpiaceae</taxon>
        <taxon>Auriscalpium</taxon>
    </lineage>
</organism>
<reference evidence="1" key="2">
    <citation type="journal article" date="2022" name="New Phytol.">
        <title>Evolutionary transition to the ectomycorrhizal habit in the genomes of a hyperdiverse lineage of mushroom-forming fungi.</title>
        <authorList>
            <person name="Looney B."/>
            <person name="Miyauchi S."/>
            <person name="Morin E."/>
            <person name="Drula E."/>
            <person name="Courty P.E."/>
            <person name="Kohler A."/>
            <person name="Kuo A."/>
            <person name="LaButti K."/>
            <person name="Pangilinan J."/>
            <person name="Lipzen A."/>
            <person name="Riley R."/>
            <person name="Andreopoulos W."/>
            <person name="He G."/>
            <person name="Johnson J."/>
            <person name="Nolan M."/>
            <person name="Tritt A."/>
            <person name="Barry K.W."/>
            <person name="Grigoriev I.V."/>
            <person name="Nagy L.G."/>
            <person name="Hibbett D."/>
            <person name="Henrissat B."/>
            <person name="Matheny P.B."/>
            <person name="Labbe J."/>
            <person name="Martin F.M."/>
        </authorList>
    </citation>
    <scope>NUCLEOTIDE SEQUENCE</scope>
    <source>
        <strain evidence="1">FP105234-sp</strain>
    </source>
</reference>
<keyword evidence="2" id="KW-1185">Reference proteome</keyword>
<accession>A0ACB8R2H9</accession>
<reference evidence="1" key="1">
    <citation type="submission" date="2021-02" db="EMBL/GenBank/DDBJ databases">
        <authorList>
            <consortium name="DOE Joint Genome Institute"/>
            <person name="Ahrendt S."/>
            <person name="Looney B.P."/>
            <person name="Miyauchi S."/>
            <person name="Morin E."/>
            <person name="Drula E."/>
            <person name="Courty P.E."/>
            <person name="Chicoki N."/>
            <person name="Fauchery L."/>
            <person name="Kohler A."/>
            <person name="Kuo A."/>
            <person name="Labutti K."/>
            <person name="Pangilinan J."/>
            <person name="Lipzen A."/>
            <person name="Riley R."/>
            <person name="Andreopoulos W."/>
            <person name="He G."/>
            <person name="Johnson J."/>
            <person name="Barry K.W."/>
            <person name="Grigoriev I.V."/>
            <person name="Nagy L."/>
            <person name="Hibbett D."/>
            <person name="Henrissat B."/>
            <person name="Matheny P.B."/>
            <person name="Labbe J."/>
            <person name="Martin F."/>
        </authorList>
    </citation>
    <scope>NUCLEOTIDE SEQUENCE</scope>
    <source>
        <strain evidence="1">FP105234-sp</strain>
    </source>
</reference>
<evidence type="ECO:0000313" key="2">
    <source>
        <dbReference type="Proteomes" id="UP000814033"/>
    </source>
</evidence>
<name>A0ACB8R2H9_9AGAM</name>
<dbReference type="Proteomes" id="UP000814033">
    <property type="component" value="Unassembled WGS sequence"/>
</dbReference>